<evidence type="ECO:0000259" key="1">
    <source>
        <dbReference type="Pfam" id="PF03358"/>
    </source>
</evidence>
<dbReference type="InterPro" id="IPR029039">
    <property type="entry name" value="Flavoprotein-like_sf"/>
</dbReference>
<evidence type="ECO:0000313" key="3">
    <source>
        <dbReference type="Proteomes" id="UP000633509"/>
    </source>
</evidence>
<feature type="domain" description="NADPH-dependent FMN reductase-like" evidence="1">
    <location>
        <begin position="5"/>
        <end position="147"/>
    </location>
</feature>
<dbReference type="InterPro" id="IPR005025">
    <property type="entry name" value="FMN_Rdtase-like_dom"/>
</dbReference>
<keyword evidence="3" id="KW-1185">Reference proteome</keyword>
<reference evidence="2 3" key="1">
    <citation type="submission" date="2020-10" db="EMBL/GenBank/DDBJ databases">
        <title>Sequencing the genomes of 1000 actinobacteria strains.</title>
        <authorList>
            <person name="Klenk H.-P."/>
        </authorList>
    </citation>
    <scope>NUCLEOTIDE SEQUENCE [LARGE SCALE GENOMIC DNA]</scope>
    <source>
        <strain evidence="2 3">DSM 43173</strain>
    </source>
</reference>
<dbReference type="RefSeq" id="WP_192789074.1">
    <property type="nucleotide sequence ID" value="NZ_JADBEK010000001.1"/>
</dbReference>
<dbReference type="InterPro" id="IPR050712">
    <property type="entry name" value="NAD(P)H-dep_reductase"/>
</dbReference>
<dbReference type="Proteomes" id="UP000633509">
    <property type="component" value="Unassembled WGS sequence"/>
</dbReference>
<dbReference type="PANTHER" id="PTHR30543">
    <property type="entry name" value="CHROMATE REDUCTASE"/>
    <property type="match status" value="1"/>
</dbReference>
<comment type="caution">
    <text evidence="2">The sequence shown here is derived from an EMBL/GenBank/DDBJ whole genome shotgun (WGS) entry which is preliminary data.</text>
</comment>
<sequence>MNQIDVLALSGSLRADSHNTALLHAARTLHSGGLAIDIDHDLGRLPLYNQDLDTGAPPLPVAELRARVAAADALLIATPEHNASVPAALKNAIDWVSTAPEGLLRGKPVAIAGASPGPFGSVRAQLALRQILASVGAEVLVKPEVTVFHCDTRFARDDRRLTDPYTADLLRELLDALARKAHRHAGRPYTASRSFQPEGR</sequence>
<dbReference type="Gene3D" id="3.40.50.360">
    <property type="match status" value="1"/>
</dbReference>
<evidence type="ECO:0000313" key="2">
    <source>
        <dbReference type="EMBL" id="MBE1588949.1"/>
    </source>
</evidence>
<dbReference type="SUPFAM" id="SSF52218">
    <property type="entry name" value="Flavoproteins"/>
    <property type="match status" value="1"/>
</dbReference>
<proteinExistence type="predicted"/>
<organism evidence="2 3">
    <name type="scientific">Nonomuraea angiospora</name>
    <dbReference type="NCBI Taxonomy" id="46172"/>
    <lineage>
        <taxon>Bacteria</taxon>
        <taxon>Bacillati</taxon>
        <taxon>Actinomycetota</taxon>
        <taxon>Actinomycetes</taxon>
        <taxon>Streptosporangiales</taxon>
        <taxon>Streptosporangiaceae</taxon>
        <taxon>Nonomuraea</taxon>
    </lineage>
</organism>
<name>A0ABR9M7T2_9ACTN</name>
<gene>
    <name evidence="2" type="ORF">H4W80_007207</name>
</gene>
<dbReference type="EMBL" id="JADBEK010000001">
    <property type="protein sequence ID" value="MBE1588949.1"/>
    <property type="molecule type" value="Genomic_DNA"/>
</dbReference>
<dbReference type="Pfam" id="PF03358">
    <property type="entry name" value="FMN_red"/>
    <property type="match status" value="1"/>
</dbReference>
<dbReference type="PANTHER" id="PTHR30543:SF21">
    <property type="entry name" value="NAD(P)H-DEPENDENT FMN REDUCTASE LOT6"/>
    <property type="match status" value="1"/>
</dbReference>
<accession>A0ABR9M7T2</accession>
<protein>
    <submittedName>
        <fullName evidence="2">Chromate reductase</fullName>
    </submittedName>
</protein>